<dbReference type="Pfam" id="PF13561">
    <property type="entry name" value="adh_short_C2"/>
    <property type="match status" value="1"/>
</dbReference>
<proteinExistence type="inferred from homology"/>
<dbReference type="OrthoDB" id="9788235at2"/>
<dbReference type="eggNOG" id="COG1028">
    <property type="taxonomic scope" value="Bacteria"/>
</dbReference>
<gene>
    <name evidence="3" type="ORF">GCWU000325_02478</name>
</gene>
<dbReference type="EMBL" id="ACIJ02000028">
    <property type="protein sequence ID" value="EEX70436.1"/>
    <property type="molecule type" value="Genomic_DNA"/>
</dbReference>
<dbReference type="InterPro" id="IPR036291">
    <property type="entry name" value="NAD(P)-bd_dom_sf"/>
</dbReference>
<protein>
    <submittedName>
        <fullName evidence="3">Uncharacterized protein</fullName>
    </submittedName>
</protein>
<dbReference type="PANTHER" id="PTHR43477:SF1">
    <property type="entry name" value="DIHYDROANTICAPSIN 7-DEHYDROGENASE"/>
    <property type="match status" value="1"/>
</dbReference>
<organism evidence="3 4">
    <name type="scientific">Alloprevotella tannerae ATCC 51259</name>
    <dbReference type="NCBI Taxonomy" id="626522"/>
    <lineage>
        <taxon>Bacteria</taxon>
        <taxon>Pseudomonadati</taxon>
        <taxon>Bacteroidota</taxon>
        <taxon>Bacteroidia</taxon>
        <taxon>Bacteroidales</taxon>
        <taxon>Prevotellaceae</taxon>
        <taxon>Alloprevotella</taxon>
    </lineage>
</organism>
<accession>C9LJR4</accession>
<evidence type="ECO:0000313" key="4">
    <source>
        <dbReference type="Proteomes" id="UP000003460"/>
    </source>
</evidence>
<dbReference type="GeneID" id="84577078"/>
<dbReference type="STRING" id="626522.GCWU000325_02478"/>
<dbReference type="Proteomes" id="UP000003460">
    <property type="component" value="Unassembled WGS sequence"/>
</dbReference>
<reference evidence="3" key="1">
    <citation type="submission" date="2009-09" db="EMBL/GenBank/DDBJ databases">
        <authorList>
            <person name="Weinstock G."/>
            <person name="Sodergren E."/>
            <person name="Clifton S."/>
            <person name="Fulton L."/>
            <person name="Fulton B."/>
            <person name="Courtney L."/>
            <person name="Fronick C."/>
            <person name="Harrison M."/>
            <person name="Strong C."/>
            <person name="Farmer C."/>
            <person name="Delahaunty K."/>
            <person name="Markovic C."/>
            <person name="Hall O."/>
            <person name="Minx P."/>
            <person name="Tomlinson C."/>
            <person name="Mitreva M."/>
            <person name="Nelson J."/>
            <person name="Hou S."/>
            <person name="Wollam A."/>
            <person name="Pepin K.H."/>
            <person name="Johnson M."/>
            <person name="Bhonagiri V."/>
            <person name="Nash W.E."/>
            <person name="Warren W."/>
            <person name="Chinwalla A."/>
            <person name="Mardis E.R."/>
            <person name="Wilson R.K."/>
        </authorList>
    </citation>
    <scope>NUCLEOTIDE SEQUENCE [LARGE SCALE GENOMIC DNA]</scope>
    <source>
        <strain evidence="3">ATCC 51259</strain>
    </source>
</reference>
<evidence type="ECO:0000256" key="2">
    <source>
        <dbReference type="ARBA" id="ARBA00023002"/>
    </source>
</evidence>
<name>C9LJR4_9BACT</name>
<dbReference type="InterPro" id="IPR051122">
    <property type="entry name" value="SDR_DHRS6-like"/>
</dbReference>
<keyword evidence="2" id="KW-0560">Oxidoreductase</keyword>
<dbReference type="GO" id="GO:0016491">
    <property type="term" value="F:oxidoreductase activity"/>
    <property type="evidence" value="ECO:0007669"/>
    <property type="project" value="UniProtKB-KW"/>
</dbReference>
<evidence type="ECO:0000313" key="3">
    <source>
        <dbReference type="EMBL" id="EEX70436.1"/>
    </source>
</evidence>
<comment type="similarity">
    <text evidence="1">Belongs to the short-chain dehydrogenases/reductases (SDR) family.</text>
</comment>
<keyword evidence="4" id="KW-1185">Reference proteome</keyword>
<dbReference type="CDD" id="cd05233">
    <property type="entry name" value="SDR_c"/>
    <property type="match status" value="1"/>
</dbReference>
<evidence type="ECO:0000256" key="1">
    <source>
        <dbReference type="ARBA" id="ARBA00006484"/>
    </source>
</evidence>
<dbReference type="Gene3D" id="3.40.50.720">
    <property type="entry name" value="NAD(P)-binding Rossmann-like Domain"/>
    <property type="match status" value="1"/>
</dbReference>
<dbReference type="InterPro" id="IPR002347">
    <property type="entry name" value="SDR_fam"/>
</dbReference>
<sequence>MTAYNASKAATVNMTRSMALSYGKYGIRVNCVALGPTNTSMFPQELKKVFSKNSPLERIVEPDEIAKAVFFMATDASSAITGETIPVTAGFEISTGQPKMID</sequence>
<dbReference type="PANTHER" id="PTHR43477">
    <property type="entry name" value="DIHYDROANTICAPSIN 7-DEHYDROGENASE"/>
    <property type="match status" value="1"/>
</dbReference>
<dbReference type="HOGENOM" id="CLU_010194_47_12_10"/>
<dbReference type="SUPFAM" id="SSF51735">
    <property type="entry name" value="NAD(P)-binding Rossmann-fold domains"/>
    <property type="match status" value="1"/>
</dbReference>
<comment type="caution">
    <text evidence="3">The sequence shown here is derived from an EMBL/GenBank/DDBJ whole genome shotgun (WGS) entry which is preliminary data.</text>
</comment>
<dbReference type="PRINTS" id="PR00081">
    <property type="entry name" value="GDHRDH"/>
</dbReference>
<dbReference type="RefSeq" id="WP_006256285.1">
    <property type="nucleotide sequence ID" value="NZ_GG700643.1"/>
</dbReference>
<dbReference type="AlphaFoldDB" id="C9LJR4"/>